<dbReference type="SUPFAM" id="SSF56436">
    <property type="entry name" value="C-type lectin-like"/>
    <property type="match status" value="1"/>
</dbReference>
<comment type="caution">
    <text evidence="1">The sequence shown here is derived from an EMBL/GenBank/DDBJ whole genome shotgun (WGS) entry which is preliminary data.</text>
</comment>
<evidence type="ECO:0000313" key="2">
    <source>
        <dbReference type="Proteomes" id="UP000596742"/>
    </source>
</evidence>
<gene>
    <name evidence="1" type="ORF">MGAL_10B032801</name>
</gene>
<dbReference type="Proteomes" id="UP000596742">
    <property type="component" value="Unassembled WGS sequence"/>
</dbReference>
<name>A0A8B6C7Q7_MYTGA</name>
<sequence>MVPVEQKGFHVMLHSGLIGRITANAAITDLVANFSNRHVFQKRLVQRVTGCYQTKPVMIIVIVFEQGTYTQDWLEAKAHCYGPPTGHGYLWRPNTAQEANAVKNEFNIHDFNPDPNVVYGVRIKFDTGRNRWVWKNSDFGDYHRFVCEYQRPCQ</sequence>
<evidence type="ECO:0000313" key="1">
    <source>
        <dbReference type="EMBL" id="VDI00821.1"/>
    </source>
</evidence>
<dbReference type="InterPro" id="IPR016187">
    <property type="entry name" value="CTDL_fold"/>
</dbReference>
<organism evidence="1 2">
    <name type="scientific">Mytilus galloprovincialis</name>
    <name type="common">Mediterranean mussel</name>
    <dbReference type="NCBI Taxonomy" id="29158"/>
    <lineage>
        <taxon>Eukaryota</taxon>
        <taxon>Metazoa</taxon>
        <taxon>Spiralia</taxon>
        <taxon>Lophotrochozoa</taxon>
        <taxon>Mollusca</taxon>
        <taxon>Bivalvia</taxon>
        <taxon>Autobranchia</taxon>
        <taxon>Pteriomorphia</taxon>
        <taxon>Mytilida</taxon>
        <taxon>Mytiloidea</taxon>
        <taxon>Mytilidae</taxon>
        <taxon>Mytilinae</taxon>
        <taxon>Mytilus</taxon>
    </lineage>
</organism>
<dbReference type="AlphaFoldDB" id="A0A8B6C7Q7"/>
<proteinExistence type="predicted"/>
<reference evidence="1" key="1">
    <citation type="submission" date="2018-11" db="EMBL/GenBank/DDBJ databases">
        <authorList>
            <person name="Alioto T."/>
            <person name="Alioto T."/>
        </authorList>
    </citation>
    <scope>NUCLEOTIDE SEQUENCE</scope>
</reference>
<protein>
    <recommendedName>
        <fullName evidence="3">C-type lectin domain-containing protein</fullName>
    </recommendedName>
</protein>
<evidence type="ECO:0008006" key="3">
    <source>
        <dbReference type="Google" id="ProtNLM"/>
    </source>
</evidence>
<accession>A0A8B6C7Q7</accession>
<keyword evidence="2" id="KW-1185">Reference proteome</keyword>
<dbReference type="EMBL" id="UYJE01001275">
    <property type="protein sequence ID" value="VDI00821.1"/>
    <property type="molecule type" value="Genomic_DNA"/>
</dbReference>